<feature type="transmembrane region" description="Helical" evidence="8">
    <location>
        <begin position="57"/>
        <end position="78"/>
    </location>
</feature>
<evidence type="ECO:0000313" key="10">
    <source>
        <dbReference type="Proteomes" id="UP000433883"/>
    </source>
</evidence>
<keyword evidence="4" id="KW-0238">DNA-binding</keyword>
<dbReference type="SUPFAM" id="SSF53335">
    <property type="entry name" value="S-adenosyl-L-methionine-dependent methyltransferases"/>
    <property type="match status" value="1"/>
</dbReference>
<dbReference type="Pfam" id="PF01564">
    <property type="entry name" value="Spermine_synth"/>
    <property type="match status" value="1"/>
</dbReference>
<evidence type="ECO:0000256" key="3">
    <source>
        <dbReference type="ARBA" id="ARBA00023015"/>
    </source>
</evidence>
<feature type="region of interest" description="Disordered" evidence="7">
    <location>
        <begin position="1"/>
        <end position="21"/>
    </location>
</feature>
<feature type="transmembrane region" description="Helical" evidence="8">
    <location>
        <begin position="128"/>
        <end position="145"/>
    </location>
</feature>
<accession>A0A8H3UAW9</accession>
<organism evidence="9 10">
    <name type="scientific">Venturia inaequalis</name>
    <name type="common">Apple scab fungus</name>
    <dbReference type="NCBI Taxonomy" id="5025"/>
    <lineage>
        <taxon>Eukaryota</taxon>
        <taxon>Fungi</taxon>
        <taxon>Dikarya</taxon>
        <taxon>Ascomycota</taxon>
        <taxon>Pezizomycotina</taxon>
        <taxon>Dothideomycetes</taxon>
        <taxon>Pleosporomycetidae</taxon>
        <taxon>Venturiales</taxon>
        <taxon>Venturiaceae</taxon>
        <taxon>Venturia</taxon>
    </lineage>
</organism>
<dbReference type="FunFam" id="3.40.50.150:FF:000288">
    <property type="entry name" value="Spermine/spermidine synthase, putative"/>
    <property type="match status" value="1"/>
</dbReference>
<evidence type="ECO:0000256" key="8">
    <source>
        <dbReference type="SAM" id="Phobius"/>
    </source>
</evidence>
<dbReference type="GO" id="GO:0046872">
    <property type="term" value="F:metal ion binding"/>
    <property type="evidence" value="ECO:0007669"/>
    <property type="project" value="UniProtKB-KW"/>
</dbReference>
<keyword evidence="1" id="KW-0479">Metal-binding</keyword>
<dbReference type="AlphaFoldDB" id="A0A8H3UAW9"/>
<dbReference type="Proteomes" id="UP000433883">
    <property type="component" value="Unassembled WGS sequence"/>
</dbReference>
<name>A0A8H3UAW9_VENIN</name>
<evidence type="ECO:0000313" key="9">
    <source>
        <dbReference type="EMBL" id="KAE9966749.1"/>
    </source>
</evidence>
<dbReference type="PANTHER" id="PTHR36206">
    <property type="entry name" value="ASPERCRYPTIN BIOSYNTHESIS CLUSTER-SPECIFIC TRANSCRIPTION REGULATOR ATNN-RELATED"/>
    <property type="match status" value="1"/>
</dbReference>
<dbReference type="InterPro" id="IPR021858">
    <property type="entry name" value="Fun_TF"/>
</dbReference>
<dbReference type="InterPro" id="IPR036610">
    <property type="entry name" value="PEBP-like_sf"/>
</dbReference>
<evidence type="ECO:0000256" key="2">
    <source>
        <dbReference type="ARBA" id="ARBA00022833"/>
    </source>
</evidence>
<feature type="compositionally biased region" description="Pro residues" evidence="7">
    <location>
        <begin position="672"/>
        <end position="702"/>
    </location>
</feature>
<proteinExistence type="predicted"/>
<comment type="caution">
    <text evidence="9">The sequence shown here is derived from an EMBL/GenBank/DDBJ whole genome shotgun (WGS) entry which is preliminary data.</text>
</comment>
<dbReference type="Gene3D" id="3.40.50.150">
    <property type="entry name" value="Vaccinia Virus protein VP39"/>
    <property type="match status" value="1"/>
</dbReference>
<keyword evidence="8" id="KW-0812">Transmembrane</keyword>
<dbReference type="SUPFAM" id="SSF49777">
    <property type="entry name" value="PEBP-like"/>
    <property type="match status" value="1"/>
</dbReference>
<gene>
    <name evidence="9" type="ORF">BLS_006821</name>
</gene>
<keyword evidence="8" id="KW-0472">Membrane</keyword>
<evidence type="ECO:0000256" key="5">
    <source>
        <dbReference type="ARBA" id="ARBA00023163"/>
    </source>
</evidence>
<dbReference type="PANTHER" id="PTHR36206:SF12">
    <property type="entry name" value="ASPERCRYPTIN BIOSYNTHESIS CLUSTER-SPECIFIC TRANSCRIPTION REGULATOR ATNN-RELATED"/>
    <property type="match status" value="1"/>
</dbReference>
<evidence type="ECO:0008006" key="11">
    <source>
        <dbReference type="Google" id="ProtNLM"/>
    </source>
</evidence>
<keyword evidence="6" id="KW-0539">Nucleus</keyword>
<feature type="region of interest" description="Disordered" evidence="7">
    <location>
        <begin position="666"/>
        <end position="729"/>
    </location>
</feature>
<sequence>MPPKSKQSRVAAGQRPMAKKPTRAHWKTIALAASFMGLAAFASPVSQANLSPVYGSIPAAAFHRTGVSITVLLGLMVGNTSMKKYFRRDLRQFIPVLAYYVPLIQWLLFPYSAKLGPEYGPLVMELITYYPILFMACVATSFVLEDLNLSSPGIAPTLSYTGFFLAESLSSSALPLILGKNDFFTRSGLQLLIASFYAALSKAPYLLAVIPAMLHTMYANPHYYSNAGFKVLNRTLNANNFTILERMDSLTGYISVLESHENEYRVLRCDHSLLGGDWLVNESREKQGQTGRESIYSVFTMLESVRLVEGISTKPDAEKNALFVGLGIGTSPTAFIKHGINTTIVELDPAVHYFAMKYFDLPGNHTVAIEDAVVFVGTESIDHPKTYDYIVHDVFTGGAEPTSLFTLEFLQGLDGLLKDDGVVAINYAGDLTMPPPKIILDTIHTVFPTCRIFRDSPESEDEPNNTFINMVVFCTKSIDKPLTFRKPTRADWMGSLSRREFIPPAETLEIHMADIHGEVKWKTQEILKRGEEAKIEKYHKEAAIRHWKIMRTVLPDAIWENWRLRGYKSGCLTPMDFTPGTLVKLGVRFNSVNIDPPGSAVGGLDQVATEPVVTIPSAMLVGPNGQMVPDQRFMVFMIDIDVIQRNVATTVLHWFQPDLIMEQSAAQVPAPASSPAPPAGPPASPAGSPAPPAGSPVVPPIVPQGAGSEAPPTSTIGALQPPPGMPSLEPLLKAKEAAASLGLPPSVRLIIAPKESPKEKSITDQTLPANSPDGQASYFGPGPPPGPPHRYVQVLFAQPKNFSIPTCYQDILTNPNDPNKSKMMRLGFDIMGFLKAAKVNPRPLAGNYFRATNPVPGSLTQNAARTRLVDAIELEKAHRKFEPDAPLAKLVESNAMRRRLIVAAVPLEAENVSTAEYEQPRLGTGSPYTFLLRKAPRSYGQLNSDSEFWGKFVLQLSHSEPSIRHAVSAISLCYRDVESSLRDPAGYVNANPEAQKEWNKAIKSLSARIQAHPNSSLVPLVCCLLFTCIEFLKGNAESSMLHIQNGFKILATQVRDGDTNSDRSLADSRRQLFGISDTCFRFIRETSPKVAMLQADFQDIIDQTKLQIRLDAWHAQLHELLGRLHSADKPPNREALNLLLVQYKVVYIWIRVCTTIEESATDSYHAEFEELVHYAEQVTRNKEGRMATPQPMSFDIHILGPLFYTALKCRHPKIRRRALEMLQMAPRREGLWNAHHAQGLPDETSRLHGLHLPDDESRVPACPGYREIKEYLKL</sequence>
<keyword evidence="3" id="KW-0805">Transcription regulation</keyword>
<keyword evidence="5" id="KW-0804">Transcription</keyword>
<feature type="transmembrane region" description="Helical" evidence="8">
    <location>
        <begin position="90"/>
        <end position="108"/>
    </location>
</feature>
<keyword evidence="8" id="KW-1133">Transmembrane helix</keyword>
<dbReference type="Pfam" id="PF11951">
    <property type="entry name" value="Fungal_trans_2"/>
    <property type="match status" value="1"/>
</dbReference>
<dbReference type="InterPro" id="IPR029063">
    <property type="entry name" value="SAM-dependent_MTases_sf"/>
</dbReference>
<dbReference type="InterPro" id="IPR052360">
    <property type="entry name" value="Transcr_Regulatory_Proteins"/>
</dbReference>
<keyword evidence="2" id="KW-0862">Zinc</keyword>
<dbReference type="GO" id="GO:0003677">
    <property type="term" value="F:DNA binding"/>
    <property type="evidence" value="ECO:0007669"/>
    <property type="project" value="UniProtKB-KW"/>
</dbReference>
<evidence type="ECO:0000256" key="1">
    <source>
        <dbReference type="ARBA" id="ARBA00022723"/>
    </source>
</evidence>
<evidence type="ECO:0000256" key="7">
    <source>
        <dbReference type="SAM" id="MobiDB-lite"/>
    </source>
</evidence>
<protein>
    <recommendedName>
        <fullName evidence="11">S-adenosyl-L-methionine-dependent methyltransferase</fullName>
    </recommendedName>
</protein>
<evidence type="ECO:0000256" key="4">
    <source>
        <dbReference type="ARBA" id="ARBA00023125"/>
    </source>
</evidence>
<dbReference type="NCBIfam" id="NF037959">
    <property type="entry name" value="MFS_SpdSyn"/>
    <property type="match status" value="1"/>
</dbReference>
<evidence type="ECO:0000256" key="6">
    <source>
        <dbReference type="ARBA" id="ARBA00023242"/>
    </source>
</evidence>
<dbReference type="EMBL" id="WNWQ01000509">
    <property type="protein sequence ID" value="KAE9966749.1"/>
    <property type="molecule type" value="Genomic_DNA"/>
</dbReference>
<dbReference type="Gene3D" id="3.90.280.10">
    <property type="entry name" value="PEBP-like"/>
    <property type="match status" value="1"/>
</dbReference>
<reference evidence="9 10" key="1">
    <citation type="submission" date="2019-11" db="EMBL/GenBank/DDBJ databases">
        <title>Venturia inaequalis Genome Resource.</title>
        <authorList>
            <person name="Lichtner F.J."/>
        </authorList>
    </citation>
    <scope>NUCLEOTIDE SEQUENCE [LARGE SCALE GENOMIC DNA]</scope>
    <source>
        <strain evidence="9">Bline_iso_100314</strain>
    </source>
</reference>